<organism evidence="2 3">
    <name type="scientific">Bogoriella caseilytica</name>
    <dbReference type="NCBI Taxonomy" id="56055"/>
    <lineage>
        <taxon>Bacteria</taxon>
        <taxon>Bacillati</taxon>
        <taxon>Actinomycetota</taxon>
        <taxon>Actinomycetes</taxon>
        <taxon>Micrococcales</taxon>
        <taxon>Bogoriellaceae</taxon>
        <taxon>Bogoriella</taxon>
    </lineage>
</organism>
<keyword evidence="1" id="KW-1133">Transmembrane helix</keyword>
<sequence length="115" mass="11742">MNTLAGILVVLHLLSWAIVLGGALVSLRDPKLPKGVLHGALMALLTGILLVGLYEMADIAAINHIKIGVKLILAGAVTALAAYGSSHQEKVSRGFLGALAGLTAVNVAIAVLWTG</sequence>
<feature type="transmembrane region" description="Helical" evidence="1">
    <location>
        <begin position="95"/>
        <end position="113"/>
    </location>
</feature>
<gene>
    <name evidence="2" type="ORF">EDD31_2016</name>
</gene>
<dbReference type="AlphaFoldDB" id="A0A3N2BEG1"/>
<evidence type="ECO:0000313" key="2">
    <source>
        <dbReference type="EMBL" id="ROR73629.1"/>
    </source>
</evidence>
<evidence type="ECO:0000313" key="3">
    <source>
        <dbReference type="Proteomes" id="UP000280668"/>
    </source>
</evidence>
<dbReference type="OrthoDB" id="3830423at2"/>
<evidence type="ECO:0008006" key="4">
    <source>
        <dbReference type="Google" id="ProtNLM"/>
    </source>
</evidence>
<feature type="transmembrane region" description="Helical" evidence="1">
    <location>
        <begin position="37"/>
        <end position="55"/>
    </location>
</feature>
<feature type="transmembrane region" description="Helical" evidence="1">
    <location>
        <begin position="67"/>
        <end position="83"/>
    </location>
</feature>
<comment type="caution">
    <text evidence="2">The sequence shown here is derived from an EMBL/GenBank/DDBJ whole genome shotgun (WGS) entry which is preliminary data.</text>
</comment>
<keyword evidence="3" id="KW-1185">Reference proteome</keyword>
<keyword evidence="1" id="KW-0472">Membrane</keyword>
<reference evidence="2 3" key="1">
    <citation type="submission" date="2018-11" db="EMBL/GenBank/DDBJ databases">
        <title>Sequencing the genomes of 1000 actinobacteria strains.</title>
        <authorList>
            <person name="Klenk H.-P."/>
        </authorList>
    </citation>
    <scope>NUCLEOTIDE SEQUENCE [LARGE SCALE GENOMIC DNA]</scope>
    <source>
        <strain evidence="2 3">DSM 11294</strain>
    </source>
</reference>
<keyword evidence="1" id="KW-0812">Transmembrane</keyword>
<accession>A0A3N2BEG1</accession>
<dbReference type="EMBL" id="RKHK01000001">
    <property type="protein sequence ID" value="ROR73629.1"/>
    <property type="molecule type" value="Genomic_DNA"/>
</dbReference>
<dbReference type="RefSeq" id="WP_123304027.1">
    <property type="nucleotide sequence ID" value="NZ_RKHK01000001.1"/>
</dbReference>
<evidence type="ECO:0000256" key="1">
    <source>
        <dbReference type="SAM" id="Phobius"/>
    </source>
</evidence>
<dbReference type="Proteomes" id="UP000280668">
    <property type="component" value="Unassembled WGS sequence"/>
</dbReference>
<protein>
    <recommendedName>
        <fullName evidence="4">Integral membrane protein</fullName>
    </recommendedName>
</protein>
<proteinExistence type="predicted"/>
<name>A0A3N2BEG1_9MICO</name>